<dbReference type="AlphaFoldDB" id="A0A323U273"/>
<organism evidence="1">
    <name type="scientific">Fusobacterium nucleatum</name>
    <dbReference type="NCBI Taxonomy" id="851"/>
    <lineage>
        <taxon>Bacteria</taxon>
        <taxon>Fusobacteriati</taxon>
        <taxon>Fusobacteriota</taxon>
        <taxon>Fusobacteriia</taxon>
        <taxon>Fusobacteriales</taxon>
        <taxon>Fusobacteriaceae</taxon>
        <taxon>Fusobacterium</taxon>
    </lineage>
</organism>
<sequence length="212" mass="24675">MNCRGNETRKRIITEYIVEPKAHLKLLANQRKNSDAKAIIEDEYYIFTAVGKRDGKEEIIQCGMGAARDFLKLLNHPGLPLFNPLKTDSTIKEDDNQKSNSQEIKVEKWNKTAKQLYNAIMWLITIWDAQPNTPLFEFRDEIVKYKENDPYDSKIKRINTAVKNGGKGKKLTEMIEYIKKSNCIRDNVCNFDLLIDRVNKMYDNGVKVESYF</sequence>
<protein>
    <submittedName>
        <fullName evidence="1">Uncharacterized protein</fullName>
    </submittedName>
</protein>
<name>A0A323U273_FUSNU</name>
<dbReference type="InterPro" id="IPR016892">
    <property type="entry name" value="UCP028583"/>
</dbReference>
<dbReference type="PIRSF" id="PIRSF028583">
    <property type="entry name" value="UCP028583"/>
    <property type="match status" value="1"/>
</dbReference>
<dbReference type="EMBL" id="QKOC01000004">
    <property type="protein sequence ID" value="PZA04816.1"/>
    <property type="molecule type" value="Genomic_DNA"/>
</dbReference>
<accession>A0A323U273</accession>
<proteinExistence type="predicted"/>
<evidence type="ECO:0000313" key="1">
    <source>
        <dbReference type="EMBL" id="PZA04816.1"/>
    </source>
</evidence>
<comment type="caution">
    <text evidence="1">The sequence shown here is derived from an EMBL/GenBank/DDBJ whole genome shotgun (WGS) entry which is preliminary data.</text>
</comment>
<gene>
    <name evidence="1" type="ORF">DNF10_04250</name>
</gene>
<reference evidence="1" key="1">
    <citation type="submission" date="2018-06" db="EMBL/GenBank/DDBJ databases">
        <title>Sequence of the Fusobacterium nucleatum str. 12230 genome.</title>
        <authorList>
            <person name="Navarre W."/>
        </authorList>
    </citation>
    <scope>NUCLEOTIDE SEQUENCE [LARGE SCALE GENOMIC DNA]</scope>
    <source>
        <strain evidence="1">12230</strain>
    </source>
</reference>